<feature type="region of interest" description="Disordered" evidence="5">
    <location>
        <begin position="220"/>
        <end position="275"/>
    </location>
</feature>
<evidence type="ECO:0000256" key="5">
    <source>
        <dbReference type="SAM" id="MobiDB-lite"/>
    </source>
</evidence>
<dbReference type="GeneID" id="104585579"/>
<dbReference type="OMA" id="ERNVEHG"/>
<feature type="region of interest" description="Disordered" evidence="5">
    <location>
        <begin position="650"/>
        <end position="744"/>
    </location>
</feature>
<dbReference type="FunFam" id="4.10.280.10:FF:000004">
    <property type="entry name" value="Basic helix-loop-helix transcription factor"/>
    <property type="match status" value="1"/>
</dbReference>
<dbReference type="KEGG" id="nnu:104585579"/>
<reference evidence="8" key="1">
    <citation type="submission" date="2025-08" db="UniProtKB">
        <authorList>
            <consortium name="RefSeq"/>
        </authorList>
    </citation>
    <scope>IDENTIFICATION</scope>
</reference>
<feature type="compositionally biased region" description="Basic and acidic residues" evidence="5">
    <location>
        <begin position="371"/>
        <end position="388"/>
    </location>
</feature>
<evidence type="ECO:0000313" key="8">
    <source>
        <dbReference type="RefSeq" id="XP_010240809.1"/>
    </source>
</evidence>
<dbReference type="InterPro" id="IPR044273">
    <property type="entry name" value="PIF3-like"/>
</dbReference>
<dbReference type="InterPro" id="IPR047265">
    <property type="entry name" value="PIF1-like_bHLH"/>
</dbReference>
<feature type="region of interest" description="Disordered" evidence="5">
    <location>
        <begin position="1"/>
        <end position="21"/>
    </location>
</feature>
<dbReference type="InParanoid" id="A0A1U7Z2H3"/>
<dbReference type="STRING" id="4432.A0A1U7Z2H3"/>
<dbReference type="Pfam" id="PF00010">
    <property type="entry name" value="HLH"/>
    <property type="match status" value="1"/>
</dbReference>
<feature type="compositionally biased region" description="Polar residues" evidence="5">
    <location>
        <begin position="702"/>
        <end position="711"/>
    </location>
</feature>
<feature type="compositionally biased region" description="Polar residues" evidence="5">
    <location>
        <begin position="49"/>
        <end position="66"/>
    </location>
</feature>
<feature type="compositionally biased region" description="Low complexity" evidence="5">
    <location>
        <begin position="311"/>
        <end position="321"/>
    </location>
</feature>
<feature type="compositionally biased region" description="Acidic residues" evidence="5">
    <location>
        <begin position="442"/>
        <end position="459"/>
    </location>
</feature>
<evidence type="ECO:0000256" key="1">
    <source>
        <dbReference type="ARBA" id="ARBA00004123"/>
    </source>
</evidence>
<dbReference type="GO" id="GO:0010017">
    <property type="term" value="P:red or far-red light signaling pathway"/>
    <property type="evidence" value="ECO:0000318"/>
    <property type="project" value="GO_Central"/>
</dbReference>
<feature type="compositionally biased region" description="Low complexity" evidence="5">
    <location>
        <begin position="671"/>
        <end position="688"/>
    </location>
</feature>
<feature type="region of interest" description="Disordered" evidence="5">
    <location>
        <begin position="49"/>
        <end position="79"/>
    </location>
</feature>
<dbReference type="PANTHER" id="PTHR46807">
    <property type="entry name" value="TRANSCRIPTION FACTOR PIF3"/>
    <property type="match status" value="1"/>
</dbReference>
<organism evidence="7 8">
    <name type="scientific">Nelumbo nucifera</name>
    <name type="common">Sacred lotus</name>
    <dbReference type="NCBI Taxonomy" id="4432"/>
    <lineage>
        <taxon>Eukaryota</taxon>
        <taxon>Viridiplantae</taxon>
        <taxon>Streptophyta</taxon>
        <taxon>Embryophyta</taxon>
        <taxon>Tracheophyta</taxon>
        <taxon>Spermatophyta</taxon>
        <taxon>Magnoliopsida</taxon>
        <taxon>Proteales</taxon>
        <taxon>Nelumbonaceae</taxon>
        <taxon>Nelumbo</taxon>
    </lineage>
</organism>
<proteinExistence type="predicted"/>
<dbReference type="eggNOG" id="ENOG502QV9I">
    <property type="taxonomic scope" value="Eukaryota"/>
</dbReference>
<sequence length="744" mass="79619">MPLSEFHQMAKGKLESSQSKMNNCSTDQAFVPDHDFVELVWENGQILMQGQSSKTRRSPSSNNLPSYISKVQDKDGGDATNLKIGRSRTEEHVLNDFTSTVPSGNMGLASEEEMVPWLNYSLDDSLQHDYCSEFFSELTGVNLNALSTQNNSFPIDKNSSCGQISRDLNIASVYFDKNPQGNASKGVGGNPEPIRPSSNQLRSSSLQQCQISLPSLRPRVSDLINSNTNNADKASCGNSSDTPTSNGGLPNTKMQRQDPGPTRPPPQNNISSGLMNFSHFSRPAAFVKANLHNLGAVASPGLSSIDNLRSNGKASAAGSSNPVESTLIDSTSGSRNATSFHNQRASVPAEGEPKPSKPPKEQFSAENSEVVFREEAHRRKRSPDRVIDHTSSFAASTAVGKPDGERAVEPAVASSSVCSVNSGGGASDDPKNTLKRKSRDGDESEYQSEVSENDLEEESVGVKKLAPSRGGTSAKRSRAAEVHNLSERRRRDRINEKMRALQELIPNCNKVDKASMLDEAIEYLKTLQLQVQIMSMGSGLCMPPMMLPPGMQHLHMPHLAHFSPMGVGMGMGMGMGLGFGMGMVDMSSGSSGRPLIQVPSMHGRQFPCPPISGPASLPGMAGANLQMFGLPSQGLPMSIPRAPIIPLSGGSSTKSISLPDTSGTVTPVKVPDSAPPSSSKEPEPNINPQMMHKTTADCSPDHISTQCQATKESFEESAFAQRNKPTQHTSVDGVVDSTKTNGTI</sequence>
<evidence type="ECO:0000256" key="3">
    <source>
        <dbReference type="ARBA" id="ARBA00023163"/>
    </source>
</evidence>
<feature type="region of interest" description="Disordered" evidence="5">
    <location>
        <begin position="311"/>
        <end position="491"/>
    </location>
</feature>
<dbReference type="InterPro" id="IPR011598">
    <property type="entry name" value="bHLH_dom"/>
</dbReference>
<dbReference type="AlphaFoldDB" id="A0A1U7Z2H3"/>
<evidence type="ECO:0000259" key="6">
    <source>
        <dbReference type="PROSITE" id="PS50888"/>
    </source>
</evidence>
<dbReference type="GO" id="GO:0003700">
    <property type="term" value="F:DNA-binding transcription factor activity"/>
    <property type="evidence" value="ECO:0000318"/>
    <property type="project" value="GO_Central"/>
</dbReference>
<dbReference type="InterPro" id="IPR036638">
    <property type="entry name" value="HLH_DNA-bd_sf"/>
</dbReference>
<keyword evidence="3" id="KW-0804">Transcription</keyword>
<dbReference type="GO" id="GO:0000976">
    <property type="term" value="F:transcription cis-regulatory region binding"/>
    <property type="evidence" value="ECO:0000318"/>
    <property type="project" value="GO_Central"/>
</dbReference>
<dbReference type="FunCoup" id="A0A1U7Z2H3">
    <property type="interactions" value="350"/>
</dbReference>
<dbReference type="OrthoDB" id="690068at2759"/>
<feature type="compositionally biased region" description="Low complexity" evidence="5">
    <location>
        <begin position="411"/>
        <end position="421"/>
    </location>
</feature>
<dbReference type="GO" id="GO:0005634">
    <property type="term" value="C:nucleus"/>
    <property type="evidence" value="ECO:0000318"/>
    <property type="project" value="GO_Central"/>
</dbReference>
<name>A0A1U7Z2H3_NELNU</name>
<feature type="compositionally biased region" description="Basic and acidic residues" evidence="5">
    <location>
        <begin position="351"/>
        <end position="360"/>
    </location>
</feature>
<feature type="domain" description="BHLH" evidence="6">
    <location>
        <begin position="478"/>
        <end position="527"/>
    </location>
</feature>
<feature type="compositionally biased region" description="Polar residues" evidence="5">
    <location>
        <begin position="322"/>
        <end position="345"/>
    </location>
</feature>
<feature type="compositionally biased region" description="Basic and acidic residues" evidence="5">
    <location>
        <begin position="478"/>
        <end position="491"/>
    </location>
</feature>
<evidence type="ECO:0000313" key="7">
    <source>
        <dbReference type="Proteomes" id="UP000189703"/>
    </source>
</evidence>
<feature type="compositionally biased region" description="Polar residues" evidence="5">
    <location>
        <begin position="650"/>
        <end position="665"/>
    </location>
</feature>
<protein>
    <submittedName>
        <fullName evidence="8">Transcription factor PIF3 isoform X1</fullName>
    </submittedName>
</protein>
<evidence type="ECO:0000256" key="2">
    <source>
        <dbReference type="ARBA" id="ARBA00023015"/>
    </source>
</evidence>
<dbReference type="RefSeq" id="XP_010240809.1">
    <property type="nucleotide sequence ID" value="XM_010242507.2"/>
</dbReference>
<dbReference type="SMART" id="SM00353">
    <property type="entry name" value="HLH"/>
    <property type="match status" value="1"/>
</dbReference>
<accession>A0A1U7Z2H3</accession>
<dbReference type="GO" id="GO:0046983">
    <property type="term" value="F:protein dimerization activity"/>
    <property type="evidence" value="ECO:0007669"/>
    <property type="project" value="InterPro"/>
</dbReference>
<dbReference type="SUPFAM" id="SSF47459">
    <property type="entry name" value="HLH, helix-loop-helix DNA-binding domain"/>
    <property type="match status" value="1"/>
</dbReference>
<evidence type="ECO:0000256" key="4">
    <source>
        <dbReference type="ARBA" id="ARBA00023242"/>
    </source>
</evidence>
<dbReference type="PANTHER" id="PTHR46807:SF1">
    <property type="entry name" value="TRANSCRIPTION FACTOR PIF3"/>
    <property type="match status" value="1"/>
</dbReference>
<keyword evidence="7" id="KW-1185">Reference proteome</keyword>
<dbReference type="PROSITE" id="PS50888">
    <property type="entry name" value="BHLH"/>
    <property type="match status" value="1"/>
</dbReference>
<keyword evidence="2" id="KW-0805">Transcription regulation</keyword>
<dbReference type="Proteomes" id="UP000189703">
    <property type="component" value="Unplaced"/>
</dbReference>
<keyword evidence="4" id="KW-0539">Nucleus</keyword>
<dbReference type="CDD" id="cd11445">
    <property type="entry name" value="bHLH_AtPIF_like"/>
    <property type="match status" value="1"/>
</dbReference>
<feature type="region of interest" description="Disordered" evidence="5">
    <location>
        <begin position="181"/>
        <end position="208"/>
    </location>
</feature>
<dbReference type="Gene3D" id="4.10.280.10">
    <property type="entry name" value="Helix-loop-helix DNA-binding domain"/>
    <property type="match status" value="1"/>
</dbReference>
<feature type="compositionally biased region" description="Low complexity" evidence="5">
    <location>
        <begin position="197"/>
        <end position="208"/>
    </location>
</feature>
<feature type="compositionally biased region" description="Polar residues" evidence="5">
    <location>
        <begin position="223"/>
        <end position="254"/>
    </location>
</feature>
<gene>
    <name evidence="8" type="primary">LOC104585579</name>
</gene>
<comment type="subcellular location">
    <subcellularLocation>
        <location evidence="1">Nucleus</location>
    </subcellularLocation>
</comment>